<gene>
    <name evidence="15" type="primary">trmD</name>
    <name evidence="19" type="ORF">EDC18_101275</name>
</gene>
<name>A0A4V2V0M6_9FIRM</name>
<dbReference type="EMBL" id="SMAL01000001">
    <property type="protein sequence ID" value="TCT16979.1"/>
    <property type="molecule type" value="Genomic_DNA"/>
</dbReference>
<evidence type="ECO:0000256" key="1">
    <source>
        <dbReference type="ARBA" id="ARBA00002634"/>
    </source>
</evidence>
<evidence type="ECO:0000313" key="19">
    <source>
        <dbReference type="EMBL" id="TCT16979.1"/>
    </source>
</evidence>
<dbReference type="PIRSF" id="PIRSF000386">
    <property type="entry name" value="tRNA_mtase"/>
    <property type="match status" value="1"/>
</dbReference>
<dbReference type="FunFam" id="3.40.1280.10:FF:000001">
    <property type="entry name" value="tRNA (guanine-N(1)-)-methyltransferase"/>
    <property type="match status" value="1"/>
</dbReference>
<dbReference type="HAMAP" id="MF_00605">
    <property type="entry name" value="TrmD"/>
    <property type="match status" value="1"/>
</dbReference>
<evidence type="ECO:0000313" key="20">
    <source>
        <dbReference type="Proteomes" id="UP000294902"/>
    </source>
</evidence>
<feature type="domain" description="tRNA methyltransferase TRMD/TRM10-type" evidence="18">
    <location>
        <begin position="1"/>
        <end position="227"/>
    </location>
</feature>
<feature type="binding site" evidence="15 16">
    <location>
        <begin position="134"/>
        <end position="139"/>
    </location>
    <ligand>
        <name>S-adenosyl-L-methionine</name>
        <dbReference type="ChEBI" id="CHEBI:59789"/>
    </ligand>
</feature>
<feature type="binding site" evidence="15 16">
    <location>
        <position position="114"/>
    </location>
    <ligand>
        <name>S-adenosyl-L-methionine</name>
        <dbReference type="ChEBI" id="CHEBI:59789"/>
    </ligand>
</feature>
<dbReference type="OrthoDB" id="9807416at2"/>
<dbReference type="GO" id="GO:0002939">
    <property type="term" value="P:tRNA N1-guanine methylation"/>
    <property type="evidence" value="ECO:0007669"/>
    <property type="project" value="TreeGrafter"/>
</dbReference>
<evidence type="ECO:0000256" key="4">
    <source>
        <dbReference type="ARBA" id="ARBA00011738"/>
    </source>
</evidence>
<keyword evidence="7 15" id="KW-0963">Cytoplasm</keyword>
<dbReference type="InterPro" id="IPR029028">
    <property type="entry name" value="Alpha/beta_knot_MTases"/>
</dbReference>
<protein>
    <recommendedName>
        <fullName evidence="6 15">tRNA (guanine-N(1)-)-methyltransferase</fullName>
        <ecNumber evidence="5 15">2.1.1.228</ecNumber>
    </recommendedName>
    <alternativeName>
        <fullName evidence="12 15">M1G-methyltransferase</fullName>
    </alternativeName>
    <alternativeName>
        <fullName evidence="13 15">tRNA [GM37] methyltransferase</fullName>
    </alternativeName>
</protein>
<evidence type="ECO:0000256" key="9">
    <source>
        <dbReference type="ARBA" id="ARBA00022679"/>
    </source>
</evidence>
<comment type="caution">
    <text evidence="19">The sequence shown here is derived from an EMBL/GenBank/DDBJ whole genome shotgun (WGS) entry which is preliminary data.</text>
</comment>
<dbReference type="NCBIfam" id="TIGR00088">
    <property type="entry name" value="trmD"/>
    <property type="match status" value="1"/>
</dbReference>
<evidence type="ECO:0000256" key="15">
    <source>
        <dbReference type="HAMAP-Rule" id="MF_00605"/>
    </source>
</evidence>
<comment type="subcellular location">
    <subcellularLocation>
        <location evidence="2 15 17">Cytoplasm</location>
    </subcellularLocation>
</comment>
<dbReference type="InterPro" id="IPR016009">
    <property type="entry name" value="tRNA_MeTrfase_TRMD/TRM10"/>
</dbReference>
<dbReference type="EC" id="2.1.1.228" evidence="5 15"/>
<dbReference type="PANTHER" id="PTHR46417">
    <property type="entry name" value="TRNA (GUANINE-N(1)-)-METHYLTRANSFERASE"/>
    <property type="match status" value="1"/>
</dbReference>
<sequence length="247" mass="28240">MNYHIFTLFPEMIEQGLNTSIIGRAIEKGIIDLNLINIREFSTNKHKKVDDYPYGGGAGMVMQPEPIYNAYKSVMDTKVEKKTRLIYLTPQGKVFNQKMAEEFSKEESLMFLCGHYEGVDERVLETIVTDYVSIGDYVLTGGELAVMVLIDAISRLIPGVLSNNDSADYESFQDGLLEYPQYTRPYDFMGKTVPDVLISGHHANITKWRKEQSLSRTLERRPDLINKAHLTEEEKKYLKNIANIDDL</sequence>
<evidence type="ECO:0000256" key="17">
    <source>
        <dbReference type="RuleBase" id="RU003464"/>
    </source>
</evidence>
<dbReference type="InterPro" id="IPR029026">
    <property type="entry name" value="tRNA_m1G_MTases_N"/>
</dbReference>
<dbReference type="Gene3D" id="1.10.1270.20">
    <property type="entry name" value="tRNA(m1g37)methyltransferase, domain 2"/>
    <property type="match status" value="1"/>
</dbReference>
<evidence type="ECO:0000256" key="13">
    <source>
        <dbReference type="ARBA" id="ARBA00033392"/>
    </source>
</evidence>
<evidence type="ECO:0000256" key="14">
    <source>
        <dbReference type="ARBA" id="ARBA00047783"/>
    </source>
</evidence>
<dbReference type="GO" id="GO:0052906">
    <property type="term" value="F:tRNA (guanine(37)-N1)-methyltransferase activity"/>
    <property type="evidence" value="ECO:0007669"/>
    <property type="project" value="UniProtKB-UniRule"/>
</dbReference>
<evidence type="ECO:0000256" key="16">
    <source>
        <dbReference type="PIRSR" id="PIRSR000386-1"/>
    </source>
</evidence>
<evidence type="ECO:0000256" key="6">
    <source>
        <dbReference type="ARBA" id="ARBA00014679"/>
    </source>
</evidence>
<organism evidence="19 20">
    <name type="scientific">Natranaerovirga pectinivora</name>
    <dbReference type="NCBI Taxonomy" id="682400"/>
    <lineage>
        <taxon>Bacteria</taxon>
        <taxon>Bacillati</taxon>
        <taxon>Bacillota</taxon>
        <taxon>Clostridia</taxon>
        <taxon>Lachnospirales</taxon>
        <taxon>Natranaerovirgaceae</taxon>
        <taxon>Natranaerovirga</taxon>
    </lineage>
</organism>
<dbReference type="InterPro" id="IPR002649">
    <property type="entry name" value="tRNA_m1G_MeTrfase_TrmD"/>
</dbReference>
<evidence type="ECO:0000256" key="3">
    <source>
        <dbReference type="ARBA" id="ARBA00007630"/>
    </source>
</evidence>
<evidence type="ECO:0000256" key="2">
    <source>
        <dbReference type="ARBA" id="ARBA00004496"/>
    </source>
</evidence>
<dbReference type="NCBIfam" id="NF000648">
    <property type="entry name" value="PRK00026.1"/>
    <property type="match status" value="1"/>
</dbReference>
<comment type="subunit">
    <text evidence="4 15 17">Homodimer.</text>
</comment>
<dbReference type="AlphaFoldDB" id="A0A4V2V0M6"/>
<comment type="similarity">
    <text evidence="3 15 17">Belongs to the RNA methyltransferase TrmD family.</text>
</comment>
<dbReference type="Proteomes" id="UP000294902">
    <property type="component" value="Unassembled WGS sequence"/>
</dbReference>
<keyword evidence="11 15" id="KW-0819">tRNA processing</keyword>
<dbReference type="GO" id="GO:0005829">
    <property type="term" value="C:cytosol"/>
    <property type="evidence" value="ECO:0007669"/>
    <property type="project" value="TreeGrafter"/>
</dbReference>
<dbReference type="InterPro" id="IPR023148">
    <property type="entry name" value="tRNA_m1G_MeTrfase_C_sf"/>
</dbReference>
<keyword evidence="20" id="KW-1185">Reference proteome</keyword>
<proteinExistence type="inferred from homology"/>
<comment type="function">
    <text evidence="1 15 17">Specifically methylates guanosine-37 in various tRNAs.</text>
</comment>
<dbReference type="SUPFAM" id="SSF75217">
    <property type="entry name" value="alpha/beta knot"/>
    <property type="match status" value="1"/>
</dbReference>
<keyword evidence="10 15" id="KW-0949">S-adenosyl-L-methionine</keyword>
<dbReference type="RefSeq" id="WP_132249494.1">
    <property type="nucleotide sequence ID" value="NZ_SMAL01000001.1"/>
</dbReference>
<evidence type="ECO:0000259" key="18">
    <source>
        <dbReference type="Pfam" id="PF01746"/>
    </source>
</evidence>
<reference evidence="19 20" key="1">
    <citation type="submission" date="2019-03" db="EMBL/GenBank/DDBJ databases">
        <title>Genomic Encyclopedia of Type Strains, Phase IV (KMG-IV): sequencing the most valuable type-strain genomes for metagenomic binning, comparative biology and taxonomic classification.</title>
        <authorList>
            <person name="Goeker M."/>
        </authorList>
    </citation>
    <scope>NUCLEOTIDE SEQUENCE [LARGE SCALE GENOMIC DNA]</scope>
    <source>
        <strain evidence="19 20">DSM 24629</strain>
    </source>
</reference>
<comment type="catalytic activity">
    <reaction evidence="14 15 17">
        <text>guanosine(37) in tRNA + S-adenosyl-L-methionine = N(1)-methylguanosine(37) in tRNA + S-adenosyl-L-homocysteine + H(+)</text>
        <dbReference type="Rhea" id="RHEA:36899"/>
        <dbReference type="Rhea" id="RHEA-COMP:10145"/>
        <dbReference type="Rhea" id="RHEA-COMP:10147"/>
        <dbReference type="ChEBI" id="CHEBI:15378"/>
        <dbReference type="ChEBI" id="CHEBI:57856"/>
        <dbReference type="ChEBI" id="CHEBI:59789"/>
        <dbReference type="ChEBI" id="CHEBI:73542"/>
        <dbReference type="ChEBI" id="CHEBI:74269"/>
        <dbReference type="EC" id="2.1.1.228"/>
    </reaction>
</comment>
<evidence type="ECO:0000256" key="11">
    <source>
        <dbReference type="ARBA" id="ARBA00022694"/>
    </source>
</evidence>
<dbReference type="Pfam" id="PF01746">
    <property type="entry name" value="tRNA_m1G_MT"/>
    <property type="match status" value="1"/>
</dbReference>
<keyword evidence="9 15" id="KW-0808">Transferase</keyword>
<dbReference type="Gene3D" id="3.40.1280.10">
    <property type="match status" value="1"/>
</dbReference>
<dbReference type="CDD" id="cd18080">
    <property type="entry name" value="TrmD-like"/>
    <property type="match status" value="1"/>
</dbReference>
<evidence type="ECO:0000256" key="5">
    <source>
        <dbReference type="ARBA" id="ARBA00012807"/>
    </source>
</evidence>
<dbReference type="PANTHER" id="PTHR46417:SF1">
    <property type="entry name" value="TRNA (GUANINE-N(1)-)-METHYLTRANSFERASE"/>
    <property type="match status" value="1"/>
</dbReference>
<accession>A0A4V2V0M6</accession>
<keyword evidence="8 15" id="KW-0489">Methyltransferase</keyword>
<evidence type="ECO:0000256" key="12">
    <source>
        <dbReference type="ARBA" id="ARBA00029736"/>
    </source>
</evidence>
<dbReference type="FunFam" id="1.10.1270.20:FF:000001">
    <property type="entry name" value="tRNA (guanine-N(1)-)-methyltransferase"/>
    <property type="match status" value="1"/>
</dbReference>
<evidence type="ECO:0000256" key="8">
    <source>
        <dbReference type="ARBA" id="ARBA00022603"/>
    </source>
</evidence>
<evidence type="ECO:0000256" key="10">
    <source>
        <dbReference type="ARBA" id="ARBA00022691"/>
    </source>
</evidence>
<evidence type="ECO:0000256" key="7">
    <source>
        <dbReference type="ARBA" id="ARBA00022490"/>
    </source>
</evidence>